<evidence type="ECO:0000313" key="3">
    <source>
        <dbReference type="Proteomes" id="UP000654075"/>
    </source>
</evidence>
<feature type="compositionally biased region" description="Basic and acidic residues" evidence="1">
    <location>
        <begin position="124"/>
        <end position="133"/>
    </location>
</feature>
<gene>
    <name evidence="2" type="ORF">PGLA1383_LOCUS29631</name>
</gene>
<proteinExistence type="predicted"/>
<protein>
    <submittedName>
        <fullName evidence="2">Uncharacterized protein</fullName>
    </submittedName>
</protein>
<organism evidence="2 3">
    <name type="scientific">Polarella glacialis</name>
    <name type="common">Dinoflagellate</name>
    <dbReference type="NCBI Taxonomy" id="89957"/>
    <lineage>
        <taxon>Eukaryota</taxon>
        <taxon>Sar</taxon>
        <taxon>Alveolata</taxon>
        <taxon>Dinophyceae</taxon>
        <taxon>Suessiales</taxon>
        <taxon>Suessiaceae</taxon>
        <taxon>Polarella</taxon>
    </lineage>
</organism>
<feature type="region of interest" description="Disordered" evidence="1">
    <location>
        <begin position="95"/>
        <end position="133"/>
    </location>
</feature>
<feature type="compositionally biased region" description="Gly residues" evidence="1">
    <location>
        <begin position="110"/>
        <end position="120"/>
    </location>
</feature>
<sequence length="133" mass="14502">QSSARRRPGEQGPGQNVVWRLAHRRPVRDWAVQKQPQQSDLLALLSEDGRTIEIIAVLMTAYVPPEPESGLFEPFKYPSLLLAVLLALSLYQYATSSSSPEPSSSSSGTSKGGQKQGGMKGVPKKFEPKVPKL</sequence>
<dbReference type="EMBL" id="CAJNNV010025052">
    <property type="protein sequence ID" value="CAE8611833.1"/>
    <property type="molecule type" value="Genomic_DNA"/>
</dbReference>
<feature type="compositionally biased region" description="Low complexity" evidence="1">
    <location>
        <begin position="95"/>
        <end position="109"/>
    </location>
</feature>
<keyword evidence="3" id="KW-1185">Reference proteome</keyword>
<evidence type="ECO:0000313" key="2">
    <source>
        <dbReference type="EMBL" id="CAE8611833.1"/>
    </source>
</evidence>
<evidence type="ECO:0000256" key="1">
    <source>
        <dbReference type="SAM" id="MobiDB-lite"/>
    </source>
</evidence>
<dbReference type="AlphaFoldDB" id="A0A813FBD7"/>
<feature type="non-terminal residue" evidence="2">
    <location>
        <position position="1"/>
    </location>
</feature>
<comment type="caution">
    <text evidence="2">The sequence shown here is derived from an EMBL/GenBank/DDBJ whole genome shotgun (WGS) entry which is preliminary data.</text>
</comment>
<reference evidence="2" key="1">
    <citation type="submission" date="2021-02" db="EMBL/GenBank/DDBJ databases">
        <authorList>
            <person name="Dougan E. K."/>
            <person name="Rhodes N."/>
            <person name="Thang M."/>
            <person name="Chan C."/>
        </authorList>
    </citation>
    <scope>NUCLEOTIDE SEQUENCE</scope>
</reference>
<dbReference type="Proteomes" id="UP000654075">
    <property type="component" value="Unassembled WGS sequence"/>
</dbReference>
<accession>A0A813FBD7</accession>
<name>A0A813FBD7_POLGL</name>